<name>A0A100JXM0_STRSC</name>
<evidence type="ECO:0000256" key="1">
    <source>
        <dbReference type="SAM" id="MobiDB-lite"/>
    </source>
</evidence>
<feature type="compositionally biased region" description="Basic and acidic residues" evidence="1">
    <location>
        <begin position="282"/>
        <end position="294"/>
    </location>
</feature>
<reference evidence="3" key="1">
    <citation type="submission" date="2015-11" db="EMBL/GenBank/DDBJ databases">
        <authorList>
            <consortium name="Cross-ministerial Strategic Innovation Promotion Program (SIP) consortium"/>
            <person name="Tomihama T."/>
            <person name="Ikenaga M."/>
            <person name="Sakai M."/>
            <person name="Okubo T."/>
            <person name="Ikeda S."/>
        </authorList>
    </citation>
    <scope>NUCLEOTIDE SEQUENCE [LARGE SCALE GENOMIC DNA]</scope>
    <source>
        <strain evidence="3">S58</strain>
    </source>
</reference>
<feature type="compositionally biased region" description="Basic residues" evidence="1">
    <location>
        <begin position="249"/>
        <end position="259"/>
    </location>
</feature>
<dbReference type="Proteomes" id="UP000067448">
    <property type="component" value="Unassembled WGS sequence"/>
</dbReference>
<dbReference type="EMBL" id="BCMM01000059">
    <property type="protein sequence ID" value="GAQ67540.1"/>
    <property type="molecule type" value="Genomic_DNA"/>
</dbReference>
<evidence type="ECO:0000313" key="3">
    <source>
        <dbReference type="Proteomes" id="UP000067448"/>
    </source>
</evidence>
<feature type="compositionally biased region" description="Polar residues" evidence="1">
    <location>
        <begin position="122"/>
        <end position="137"/>
    </location>
</feature>
<proteinExistence type="predicted"/>
<accession>A0A100JXM0</accession>
<sequence>MAREPPAATGQPCRWPAAMIVSPTAALAGRWNGRKACAATPPKRARAAGDRHSRAVTAAGSSACGPKAASRSGWRGTWVSGRMRSSASASKPSASGPNTRRHRRPSAPPSPSAVSWTDRRSTPASPESSGCAQSMSGRRQVRPWRPRSRLRRNGEPTAIGWVAEQWSCRSPGVSSLVRVPPPMVPAASRTVTSTPSRARYTAAARPFGPLPTTTAVVMCLPGPSSLPRPVRQRFFCVLLRSPALSRRGTSVRRKARHGGAGKERSGPSKGPGPGPVHRSAGRRKDVPAPLALRD</sequence>
<feature type="compositionally biased region" description="Low complexity" evidence="1">
    <location>
        <begin position="85"/>
        <end position="95"/>
    </location>
</feature>
<reference evidence="3" key="3">
    <citation type="submission" date="2016-02" db="EMBL/GenBank/DDBJ databases">
        <title>Draft genome of pathogenic Streptomyces sp. in Japan.</title>
        <authorList>
            <person name="Tomihama T."/>
            <person name="Ikenaga M."/>
            <person name="Sakai M."/>
            <person name="Okubo T."/>
            <person name="Ikeda S."/>
        </authorList>
    </citation>
    <scope>NUCLEOTIDE SEQUENCE [LARGE SCALE GENOMIC DNA]</scope>
    <source>
        <strain evidence="3">S58</strain>
    </source>
</reference>
<evidence type="ECO:0000313" key="2">
    <source>
        <dbReference type="EMBL" id="GAQ67540.1"/>
    </source>
</evidence>
<feature type="region of interest" description="Disordered" evidence="1">
    <location>
        <begin position="246"/>
        <end position="294"/>
    </location>
</feature>
<feature type="region of interest" description="Disordered" evidence="1">
    <location>
        <begin position="35"/>
        <end position="152"/>
    </location>
</feature>
<gene>
    <name evidence="2" type="ORF">SsS58_07996</name>
</gene>
<comment type="caution">
    <text evidence="2">The sequence shown here is derived from an EMBL/GenBank/DDBJ whole genome shotgun (WGS) entry which is preliminary data.</text>
</comment>
<reference evidence="2 3" key="2">
    <citation type="journal article" date="2016" name="Genome Announc.">
        <title>Draft Genome Sequences of Streptomyces scabiei S58, Streptomyces turgidiscabies T45, and Streptomyces acidiscabies a10, the Pathogens of Potato Common Scab, Isolated in Japan.</title>
        <authorList>
            <person name="Tomihama T."/>
            <person name="Nishi Y."/>
            <person name="Sakai M."/>
            <person name="Ikenaga M."/>
            <person name="Okubo T."/>
            <person name="Ikeda S."/>
        </authorList>
    </citation>
    <scope>NUCLEOTIDE SEQUENCE [LARGE SCALE GENOMIC DNA]</scope>
    <source>
        <strain evidence="2 3">S58</strain>
    </source>
</reference>
<feature type="compositionally biased region" description="Basic residues" evidence="1">
    <location>
        <begin position="139"/>
        <end position="151"/>
    </location>
</feature>
<dbReference type="AlphaFoldDB" id="A0A100JXM0"/>
<protein>
    <submittedName>
        <fullName evidence="2">Uncharacterized protein</fullName>
    </submittedName>
</protein>
<organism evidence="2 3">
    <name type="scientific">Streptomyces scabiei</name>
    <dbReference type="NCBI Taxonomy" id="1930"/>
    <lineage>
        <taxon>Bacteria</taxon>
        <taxon>Bacillati</taxon>
        <taxon>Actinomycetota</taxon>
        <taxon>Actinomycetes</taxon>
        <taxon>Kitasatosporales</taxon>
        <taxon>Streptomycetaceae</taxon>
        <taxon>Streptomyces</taxon>
    </lineage>
</organism>